<dbReference type="SUPFAM" id="SSF53335">
    <property type="entry name" value="S-adenosyl-L-methionine-dependent methyltransferases"/>
    <property type="match status" value="1"/>
</dbReference>
<dbReference type="EC" id="2.1.1.191" evidence="6"/>
<dbReference type="InterPro" id="IPR019614">
    <property type="entry name" value="SAM-dep_methyl-trfase"/>
</dbReference>
<dbReference type="HOGENOM" id="CLU_014042_1_0_6"/>
<keyword evidence="1" id="KW-0698">rRNA processing</keyword>
<name>A0A2C9EU42_PSEPH</name>
<dbReference type="PANTHER" id="PTHR43042:SF3">
    <property type="entry name" value="RIBOSOMAL RNA LARGE SUBUNIT METHYLTRANSFERASE YWBD-RELATED"/>
    <property type="match status" value="1"/>
</dbReference>
<proteinExistence type="predicted"/>
<reference evidence="7" key="1">
    <citation type="journal article" date="2014" name="Genome Announc.">
        <title>Full-genome sequence of the plant growth-promoting bacterium Pseudomonas protegens CHA0.</title>
        <authorList>
            <person name="Jousset A."/>
            <person name="Schuldes J."/>
            <person name="Keel C."/>
            <person name="Maurhofer M."/>
            <person name="Daniel R."/>
            <person name="Scheu S."/>
            <person name="Thuermer A."/>
        </authorList>
    </citation>
    <scope>NUCLEOTIDE SEQUENCE [LARGE SCALE GENOMIC DNA]</scope>
    <source>
        <strain evidence="7">DSM 19095 / LMG 27888 / CFBP 6595 / CHA0</strain>
    </source>
</reference>
<keyword evidence="3 6" id="KW-0808">Transferase</keyword>
<evidence type="ECO:0000256" key="2">
    <source>
        <dbReference type="ARBA" id="ARBA00022603"/>
    </source>
</evidence>
<evidence type="ECO:0000313" key="7">
    <source>
        <dbReference type="Proteomes" id="UP000013940"/>
    </source>
</evidence>
<dbReference type="eggNOG" id="COG1092">
    <property type="taxonomic scope" value="Bacteria"/>
</dbReference>
<evidence type="ECO:0000256" key="3">
    <source>
        <dbReference type="ARBA" id="ARBA00022679"/>
    </source>
</evidence>
<keyword evidence="4" id="KW-0949">S-adenosyl-L-methionine</keyword>
<dbReference type="Gene3D" id="3.30.750.80">
    <property type="entry name" value="RNA methyltransferase domain (HRMD) like"/>
    <property type="match status" value="1"/>
</dbReference>
<sequence length="368" mass="40770">MIVFAGKLAPTTDGTLVNCRASLLSSKALRMSSLNQALRAALDHRQDLLAELHQQGTDCYRLFHGSQEGAGGLTIDRYGPQLLVQSFHQTLERDALLQLHDSINQHLNLSTLLVYNDRSRGNSRIDREDSVYRAEEAALEDLVGHEWGLNYRVRGRHAGQDPLLFLDLRNARGWVKQHSAGKSVLNLFAYTCGVGLSAAAGGAREVCNLDFAEGNLAVGRENGQLNPQLPQMQFVQSDYFPAIRQLAGLPISQRRGQKLPSYPRLEQRQYDLVLLDPPAWAKSAFGTVDLLRDYQSLLKPALLATAEDGVLICCNNLAKVSMPDWREQVLRCAEKAGRPVRDCQVLVPAVDFPSQDGQPPLKTLILQL</sequence>
<organism evidence="6 7">
    <name type="scientific">Pseudomonas protegens (strain DSM 19095 / LMG 27888 / CFBP 6595 / CHA0)</name>
    <dbReference type="NCBI Taxonomy" id="1124983"/>
    <lineage>
        <taxon>Bacteria</taxon>
        <taxon>Pseudomonadati</taxon>
        <taxon>Pseudomonadota</taxon>
        <taxon>Gammaproteobacteria</taxon>
        <taxon>Pseudomonadales</taxon>
        <taxon>Pseudomonadaceae</taxon>
        <taxon>Pseudomonas</taxon>
    </lineage>
</organism>
<dbReference type="AlphaFoldDB" id="A0A2C9EU42"/>
<dbReference type="PANTHER" id="PTHR43042">
    <property type="entry name" value="SAM-DEPENDENT METHYLTRANSFERASE"/>
    <property type="match status" value="1"/>
</dbReference>
<evidence type="ECO:0000313" key="6">
    <source>
        <dbReference type="EMBL" id="AGL86998.1"/>
    </source>
</evidence>
<dbReference type="Gene3D" id="3.40.50.150">
    <property type="entry name" value="Vaccinia Virus protein VP39"/>
    <property type="match status" value="1"/>
</dbReference>
<dbReference type="GO" id="GO:0032259">
    <property type="term" value="P:methylation"/>
    <property type="evidence" value="ECO:0007669"/>
    <property type="project" value="UniProtKB-KW"/>
</dbReference>
<evidence type="ECO:0000256" key="1">
    <source>
        <dbReference type="ARBA" id="ARBA00022552"/>
    </source>
</evidence>
<dbReference type="GO" id="GO:0006364">
    <property type="term" value="P:rRNA processing"/>
    <property type="evidence" value="ECO:0007669"/>
    <property type="project" value="UniProtKB-KW"/>
</dbReference>
<evidence type="ECO:0000256" key="4">
    <source>
        <dbReference type="ARBA" id="ARBA00022691"/>
    </source>
</evidence>
<dbReference type="EMBL" id="CP003190">
    <property type="protein sequence ID" value="AGL86998.1"/>
    <property type="molecule type" value="Genomic_DNA"/>
</dbReference>
<dbReference type="KEGG" id="pprc:PFLCHA0_c52560"/>
<evidence type="ECO:0000259" key="5">
    <source>
        <dbReference type="Pfam" id="PF10672"/>
    </source>
</evidence>
<dbReference type="InterPro" id="IPR029063">
    <property type="entry name" value="SAM-dependent_MTases_sf"/>
</dbReference>
<accession>A0A2C9EU42</accession>
<dbReference type="GO" id="GO:0008168">
    <property type="term" value="F:methyltransferase activity"/>
    <property type="evidence" value="ECO:0007669"/>
    <property type="project" value="UniProtKB-KW"/>
</dbReference>
<dbReference type="CDD" id="cd02440">
    <property type="entry name" value="AdoMet_MTases"/>
    <property type="match status" value="1"/>
</dbReference>
<dbReference type="Proteomes" id="UP000013940">
    <property type="component" value="Chromosome"/>
</dbReference>
<dbReference type="Pfam" id="PF10672">
    <property type="entry name" value="Methyltrans_SAM"/>
    <property type="match status" value="1"/>
</dbReference>
<gene>
    <name evidence="6" type="primary">rlmI1</name>
    <name evidence="6" type="ORF">PFLCHA0_c52560</name>
</gene>
<keyword evidence="2 6" id="KW-0489">Methyltransferase</keyword>
<feature type="domain" description="S-adenosylmethionine-dependent methyltransferase" evidence="5">
    <location>
        <begin position="136"/>
        <end position="325"/>
    </location>
</feature>
<protein>
    <submittedName>
        <fullName evidence="6">Ribosomal RNA large subunit methyltransferase I</fullName>
        <ecNumber evidence="6">2.1.1.191</ecNumber>
    </submittedName>
</protein>